<dbReference type="GO" id="GO:1990961">
    <property type="term" value="P:xenobiotic detoxification by transmembrane export across the plasma membrane"/>
    <property type="evidence" value="ECO:0007669"/>
    <property type="project" value="InterPro"/>
</dbReference>
<feature type="transmembrane region" description="Helical" evidence="6">
    <location>
        <begin position="449"/>
        <end position="471"/>
    </location>
</feature>
<comment type="caution">
    <text evidence="7">The sequence shown here is derived from an EMBL/GenBank/DDBJ whole genome shotgun (WGS) entry which is preliminary data.</text>
</comment>
<evidence type="ECO:0000256" key="1">
    <source>
        <dbReference type="ARBA" id="ARBA00004141"/>
    </source>
</evidence>
<dbReference type="Pfam" id="PF01554">
    <property type="entry name" value="MatE"/>
    <property type="match status" value="2"/>
</dbReference>
<feature type="transmembrane region" description="Helical" evidence="6">
    <location>
        <begin position="257"/>
        <end position="278"/>
    </location>
</feature>
<evidence type="ECO:0000256" key="6">
    <source>
        <dbReference type="RuleBase" id="RU004914"/>
    </source>
</evidence>
<comment type="subcellular location">
    <subcellularLocation>
        <location evidence="1">Membrane</location>
        <topology evidence="1">Multi-pass membrane protein</topology>
    </subcellularLocation>
</comment>
<comment type="similarity">
    <text evidence="2 6">Belongs to the multi antimicrobial extrusion (MATE) (TC 2.A.66.1) family.</text>
</comment>
<feature type="transmembrane region" description="Helical" evidence="6">
    <location>
        <begin position="159"/>
        <end position="183"/>
    </location>
</feature>
<reference evidence="7" key="1">
    <citation type="submission" date="2022-04" db="EMBL/GenBank/DDBJ databases">
        <title>Carnegiea gigantea Genome sequencing and assembly v2.</title>
        <authorList>
            <person name="Copetti D."/>
            <person name="Sanderson M.J."/>
            <person name="Burquez A."/>
            <person name="Wojciechowski M.F."/>
        </authorList>
    </citation>
    <scope>NUCLEOTIDE SEQUENCE</scope>
    <source>
        <strain evidence="7">SGP5-SGP5p</strain>
        <tissue evidence="7">Aerial part</tissue>
    </source>
</reference>
<dbReference type="GO" id="GO:0042910">
    <property type="term" value="F:xenobiotic transmembrane transporter activity"/>
    <property type="evidence" value="ECO:0007669"/>
    <property type="project" value="InterPro"/>
</dbReference>
<gene>
    <name evidence="7" type="ORF">Cgig2_013728</name>
</gene>
<dbReference type="InterPro" id="IPR045069">
    <property type="entry name" value="MATE_euk"/>
</dbReference>
<feature type="transmembrane region" description="Helical" evidence="6">
    <location>
        <begin position="321"/>
        <end position="342"/>
    </location>
</feature>
<name>A0A9Q1K6L3_9CARY</name>
<keyword evidence="4 6" id="KW-1133">Transmembrane helix</keyword>
<keyword evidence="5 6" id="KW-0472">Membrane</keyword>
<protein>
    <recommendedName>
        <fullName evidence="6">Protein DETOXIFICATION</fullName>
    </recommendedName>
    <alternativeName>
        <fullName evidence="6">Multidrug and toxic compound extrusion protein</fullName>
    </alternativeName>
</protein>
<keyword evidence="8" id="KW-1185">Reference proteome</keyword>
<dbReference type="CDD" id="cd13132">
    <property type="entry name" value="MATE_eukaryotic"/>
    <property type="match status" value="1"/>
</dbReference>
<dbReference type="GO" id="GO:0015297">
    <property type="term" value="F:antiporter activity"/>
    <property type="evidence" value="ECO:0007669"/>
    <property type="project" value="InterPro"/>
</dbReference>
<feature type="transmembrane region" description="Helical" evidence="6">
    <location>
        <begin position="409"/>
        <end position="428"/>
    </location>
</feature>
<evidence type="ECO:0000256" key="4">
    <source>
        <dbReference type="ARBA" id="ARBA00022989"/>
    </source>
</evidence>
<feature type="transmembrane region" description="Helical" evidence="6">
    <location>
        <begin position="477"/>
        <end position="502"/>
    </location>
</feature>
<dbReference type="Proteomes" id="UP001153076">
    <property type="component" value="Unassembled WGS sequence"/>
</dbReference>
<dbReference type="PANTHER" id="PTHR11206">
    <property type="entry name" value="MULTIDRUG RESISTANCE PROTEIN"/>
    <property type="match status" value="1"/>
</dbReference>
<evidence type="ECO:0000256" key="2">
    <source>
        <dbReference type="ARBA" id="ARBA00010199"/>
    </source>
</evidence>
<keyword evidence="3 6" id="KW-0812">Transmembrane</keyword>
<evidence type="ECO:0000256" key="5">
    <source>
        <dbReference type="ARBA" id="ARBA00023136"/>
    </source>
</evidence>
<evidence type="ECO:0000313" key="8">
    <source>
        <dbReference type="Proteomes" id="UP001153076"/>
    </source>
</evidence>
<dbReference type="OrthoDB" id="2126698at2759"/>
<dbReference type="GO" id="GO:0016020">
    <property type="term" value="C:membrane"/>
    <property type="evidence" value="ECO:0007669"/>
    <property type="project" value="UniProtKB-SubCell"/>
</dbReference>
<evidence type="ECO:0000313" key="7">
    <source>
        <dbReference type="EMBL" id="KAJ8437809.1"/>
    </source>
</evidence>
<dbReference type="AlphaFoldDB" id="A0A9Q1K6L3"/>
<feature type="transmembrane region" description="Helical" evidence="6">
    <location>
        <begin position="509"/>
        <end position="529"/>
    </location>
</feature>
<accession>A0A9Q1K6L3</accession>
<proteinExistence type="inferred from homology"/>
<evidence type="ECO:0000256" key="3">
    <source>
        <dbReference type="ARBA" id="ARBA00022692"/>
    </source>
</evidence>
<feature type="transmembrane region" description="Helical" evidence="6">
    <location>
        <begin position="189"/>
        <end position="212"/>
    </location>
</feature>
<feature type="transmembrane region" description="Helical" evidence="6">
    <location>
        <begin position="363"/>
        <end position="389"/>
    </location>
</feature>
<feature type="transmembrane region" description="Helical" evidence="6">
    <location>
        <begin position="224"/>
        <end position="245"/>
    </location>
</feature>
<dbReference type="EMBL" id="JAKOGI010000280">
    <property type="protein sequence ID" value="KAJ8437809.1"/>
    <property type="molecule type" value="Genomic_DNA"/>
</dbReference>
<dbReference type="InterPro" id="IPR002528">
    <property type="entry name" value="MATE_fam"/>
</dbReference>
<organism evidence="7 8">
    <name type="scientific">Carnegiea gigantea</name>
    <dbReference type="NCBI Taxonomy" id="171969"/>
    <lineage>
        <taxon>Eukaryota</taxon>
        <taxon>Viridiplantae</taxon>
        <taxon>Streptophyta</taxon>
        <taxon>Embryophyta</taxon>
        <taxon>Tracheophyta</taxon>
        <taxon>Spermatophyta</taxon>
        <taxon>Magnoliopsida</taxon>
        <taxon>eudicotyledons</taxon>
        <taxon>Gunneridae</taxon>
        <taxon>Pentapetalae</taxon>
        <taxon>Caryophyllales</taxon>
        <taxon>Cactineae</taxon>
        <taxon>Cactaceae</taxon>
        <taxon>Cactoideae</taxon>
        <taxon>Echinocereeae</taxon>
        <taxon>Carnegiea</taxon>
    </lineage>
</organism>
<sequence>MSVPLVEDELVESTGWKKILLSLCCYTPRKIHTAILHISGREEMQKMDLGPEARLLASQDEKVEDFKRKAWEESKRVWAIAFPSMLCRVTTYGAYVVSQASFGYLSDVDLAAYALVQTILVRFSNGILLGMASVTETLCGEAFGAKQYDMMGVHLQRSWIVNTAVATAMVPFYVFATPLLRFLGQEEEIAVAAGSISLCFIPILYLNVYGMTMQMFLQAQHKNMVVGWLFAILFFAHAFLSWIFVYKLKWGLPGVMSVLIIAFGVKVIGEAVYIFGGWCQDSWKGFSRSAFTGLMPVLKSSISSGVMLWQHSGVVQCCSSAFSWIYEICNSCHFCLLHLITLQPKHHYMGTHDMPWVSRCCVVTFYAFQFYFIGLVLTPLITPSLLYSVRVSNELGRGNGKAAKFSVEVILYTSLTIGVFFWILCLAFGHQISYLFTSSKEVAKAVSSLSGLLAFSILLNNVGPVLSGVAISCGSQGAVAVVNGCSYYVIGIPIGVLLAYVAHMEVQGIWIGMMCGMVTQTVALLYLTWKINWVEEVKKASKRLQYFP</sequence>